<dbReference type="EMBL" id="QTPM01000012">
    <property type="protein sequence ID" value="RQY93847.1"/>
    <property type="molecule type" value="Genomic_DNA"/>
</dbReference>
<organism evidence="1 2">
    <name type="scientific">Burkholderia stagnalis</name>
    <dbReference type="NCBI Taxonomy" id="1503054"/>
    <lineage>
        <taxon>Bacteria</taxon>
        <taxon>Pseudomonadati</taxon>
        <taxon>Pseudomonadota</taxon>
        <taxon>Betaproteobacteria</taxon>
        <taxon>Burkholderiales</taxon>
        <taxon>Burkholderiaceae</taxon>
        <taxon>Burkholderia</taxon>
        <taxon>Burkholderia cepacia complex</taxon>
    </lineage>
</organism>
<evidence type="ECO:0000313" key="1">
    <source>
        <dbReference type="EMBL" id="RQY93847.1"/>
    </source>
</evidence>
<sequence>MLGKVLSHLRDVLNDKSQGLGKHFSEAGKEHLVTECLADIDRQLSQPNPALAVRMRLLEFMILSARFDVLIMQPPTPFEGLSGELRPHIPTLKELDKDLREFFYGLDSPVTSSDDMWNAVLLRYWVMNLYVNAYNIARIVLQDFHTDKTKDWLRPCYISLCIWQESNYRQCLGIPAVIPGDDPAIRAIGHSVWMNLAQQGHQHLRLEWENAWEDMFKEPSPYSGLAL</sequence>
<comment type="caution">
    <text evidence="1">The sequence shown here is derived from an EMBL/GenBank/DDBJ whole genome shotgun (WGS) entry which is preliminary data.</text>
</comment>
<gene>
    <name evidence="1" type="ORF">DF017_12540</name>
</gene>
<name>A0ABX9YQK4_9BURK</name>
<evidence type="ECO:0000313" key="2">
    <source>
        <dbReference type="Proteomes" id="UP000281098"/>
    </source>
</evidence>
<reference evidence="1 2" key="1">
    <citation type="submission" date="2018-08" db="EMBL/GenBank/DDBJ databases">
        <title>Comparative analysis of Burkholderia isolates from Puerto Rico.</title>
        <authorList>
            <person name="Hall C."/>
            <person name="Sahl J."/>
            <person name="Wagner D."/>
        </authorList>
    </citation>
    <scope>NUCLEOTIDE SEQUENCE [LARGE SCALE GENOMIC DNA]</scope>
    <source>
        <strain evidence="1 2">Bp8966</strain>
    </source>
</reference>
<keyword evidence="2" id="KW-1185">Reference proteome</keyword>
<proteinExistence type="predicted"/>
<accession>A0ABX9YQK4</accession>
<dbReference type="Proteomes" id="UP000281098">
    <property type="component" value="Unassembled WGS sequence"/>
</dbReference>
<protein>
    <submittedName>
        <fullName evidence="1">Uncharacterized protein</fullName>
    </submittedName>
</protein>